<dbReference type="PANTHER" id="PTHR32361">
    <property type="entry name" value="FERRIC/CUPRIC REDUCTASE TRANSMEMBRANE COMPONENT"/>
    <property type="match status" value="1"/>
</dbReference>
<name>A0AAD4CQ67_ASPNN</name>
<keyword evidence="1" id="KW-0813">Transport</keyword>
<dbReference type="Gene3D" id="3.40.50.80">
    <property type="entry name" value="Nucleotide-binding domain of ferredoxin-NADP reductase (FNR) module"/>
    <property type="match status" value="1"/>
</dbReference>
<proteinExistence type="predicted"/>
<dbReference type="PANTHER" id="PTHR32361:SF26">
    <property type="entry name" value="FAD-BINDING 8 DOMAIN-CONTAINING PROTEIN-RELATED"/>
    <property type="match status" value="1"/>
</dbReference>
<dbReference type="Proteomes" id="UP001194746">
    <property type="component" value="Unassembled WGS sequence"/>
</dbReference>
<evidence type="ECO:0000256" key="2">
    <source>
        <dbReference type="SAM" id="Phobius"/>
    </source>
</evidence>
<keyword evidence="4" id="KW-1185">Reference proteome</keyword>
<organism evidence="3 4">
    <name type="scientific">Aspergillus nanangensis</name>
    <dbReference type="NCBI Taxonomy" id="2582783"/>
    <lineage>
        <taxon>Eukaryota</taxon>
        <taxon>Fungi</taxon>
        <taxon>Dikarya</taxon>
        <taxon>Ascomycota</taxon>
        <taxon>Pezizomycotina</taxon>
        <taxon>Eurotiomycetes</taxon>
        <taxon>Eurotiomycetidae</taxon>
        <taxon>Eurotiales</taxon>
        <taxon>Aspergillaceae</taxon>
        <taxon>Aspergillus</taxon>
        <taxon>Aspergillus subgen. Circumdati</taxon>
    </lineage>
</organism>
<dbReference type="GO" id="GO:0006826">
    <property type="term" value="P:iron ion transport"/>
    <property type="evidence" value="ECO:0007669"/>
    <property type="project" value="TreeGrafter"/>
</dbReference>
<keyword evidence="2" id="KW-0812">Transmembrane</keyword>
<reference evidence="3" key="2">
    <citation type="submission" date="2020-02" db="EMBL/GenBank/DDBJ databases">
        <authorList>
            <person name="Gilchrist C.L.M."/>
            <person name="Chooi Y.-H."/>
        </authorList>
    </citation>
    <scope>NUCLEOTIDE SEQUENCE</scope>
    <source>
        <strain evidence="3">MST-FP2251</strain>
    </source>
</reference>
<evidence type="ECO:0000313" key="4">
    <source>
        <dbReference type="Proteomes" id="UP001194746"/>
    </source>
</evidence>
<evidence type="ECO:0000313" key="3">
    <source>
        <dbReference type="EMBL" id="KAF9890690.1"/>
    </source>
</evidence>
<dbReference type="EMBL" id="VCAU01000024">
    <property type="protein sequence ID" value="KAF9890690.1"/>
    <property type="molecule type" value="Genomic_DNA"/>
</dbReference>
<accession>A0AAD4CQ67</accession>
<protein>
    <recommendedName>
        <fullName evidence="5">FAD-binding FR-type domain-containing protein</fullName>
    </recommendedName>
</protein>
<dbReference type="GO" id="GO:0005886">
    <property type="term" value="C:plasma membrane"/>
    <property type="evidence" value="ECO:0007669"/>
    <property type="project" value="TreeGrafter"/>
</dbReference>
<dbReference type="InterPro" id="IPR051410">
    <property type="entry name" value="Ferric/Cupric_Reductase"/>
</dbReference>
<dbReference type="GO" id="GO:0015677">
    <property type="term" value="P:copper ion import"/>
    <property type="evidence" value="ECO:0007669"/>
    <property type="project" value="TreeGrafter"/>
</dbReference>
<dbReference type="AlphaFoldDB" id="A0AAD4CQ67"/>
<dbReference type="GO" id="GO:0006879">
    <property type="term" value="P:intracellular iron ion homeostasis"/>
    <property type="evidence" value="ECO:0007669"/>
    <property type="project" value="TreeGrafter"/>
</dbReference>
<keyword evidence="2" id="KW-1133">Transmembrane helix</keyword>
<sequence length="408" mass="46491">MHRWIGRAVVIHATLHGAIMILSDDKPAQAIQRYYVPFMMSRSKCFWYLLASVALWILSSVAALVMSLARCWRRSGPSVVISPFHKLLSIDVSIPSRWKVEAGQYVYIWLPHAGLRTAGQLSLFYVTSWDDTPGDDDTKASARGSTSWSLASTLVEAEIVEHDGEPPQSNKERKEQRSQRTLHILARPQSSILVAALYQAKSLHNVQHTALVLGPYGKPPDLGRFGIVLLIVEDIGITRVFSLIQTLVRASEQHRAIVRKLVIVWQMKDLDNRRWVNMQHLLDLDRQEFKILQFLLYYRQNRNNEPSFSPGSRVQLNRGSVDVEETVRGYLRIRRGSMLVGVCARRSVRDEVRAIVQSKMNDELRFMDIDVEPYHKWLDTDSAVNTAGTSHHLKWIASKIAEGRGYPS</sequence>
<dbReference type="InterPro" id="IPR039261">
    <property type="entry name" value="FNR_nucleotide-bd"/>
</dbReference>
<feature type="transmembrane region" description="Helical" evidence="2">
    <location>
        <begin position="46"/>
        <end position="69"/>
    </location>
</feature>
<evidence type="ECO:0000256" key="1">
    <source>
        <dbReference type="ARBA" id="ARBA00022448"/>
    </source>
</evidence>
<evidence type="ECO:0008006" key="5">
    <source>
        <dbReference type="Google" id="ProtNLM"/>
    </source>
</evidence>
<gene>
    <name evidence="3" type="ORF">FE257_005556</name>
</gene>
<keyword evidence="2" id="KW-0472">Membrane</keyword>
<comment type="caution">
    <text evidence="3">The sequence shown here is derived from an EMBL/GenBank/DDBJ whole genome shotgun (WGS) entry which is preliminary data.</text>
</comment>
<dbReference type="GO" id="GO:0000293">
    <property type="term" value="F:ferric-chelate reductase activity"/>
    <property type="evidence" value="ECO:0007669"/>
    <property type="project" value="TreeGrafter"/>
</dbReference>
<reference evidence="3" key="1">
    <citation type="journal article" date="2019" name="Beilstein J. Org. Chem.">
        <title>Nanangenines: drimane sesquiterpenoids as the dominant metabolite cohort of a novel Australian fungus, Aspergillus nanangensis.</title>
        <authorList>
            <person name="Lacey H.J."/>
            <person name="Gilchrist C.L.M."/>
            <person name="Crombie A."/>
            <person name="Kalaitzis J.A."/>
            <person name="Vuong D."/>
            <person name="Rutledge P.J."/>
            <person name="Turner P."/>
            <person name="Pitt J.I."/>
            <person name="Lacey E."/>
            <person name="Chooi Y.H."/>
            <person name="Piggott A.M."/>
        </authorList>
    </citation>
    <scope>NUCLEOTIDE SEQUENCE</scope>
    <source>
        <strain evidence="3">MST-FP2251</strain>
    </source>
</reference>